<evidence type="ECO:0000313" key="3">
    <source>
        <dbReference type="EMBL" id="KAK1922287.1"/>
    </source>
</evidence>
<feature type="compositionally biased region" description="Acidic residues" evidence="1">
    <location>
        <begin position="234"/>
        <end position="248"/>
    </location>
</feature>
<dbReference type="GO" id="GO:0006897">
    <property type="term" value="P:endocytosis"/>
    <property type="evidence" value="ECO:0007669"/>
    <property type="project" value="TreeGrafter"/>
</dbReference>
<dbReference type="PANTHER" id="PTHR12276">
    <property type="entry name" value="EPSIN/ENT-RELATED"/>
    <property type="match status" value="1"/>
</dbReference>
<feature type="compositionally biased region" description="Low complexity" evidence="1">
    <location>
        <begin position="482"/>
        <end position="499"/>
    </location>
</feature>
<organism evidence="3 4">
    <name type="scientific">Papiliotrema laurentii</name>
    <name type="common">Cryptococcus laurentii</name>
    <dbReference type="NCBI Taxonomy" id="5418"/>
    <lineage>
        <taxon>Eukaryota</taxon>
        <taxon>Fungi</taxon>
        <taxon>Dikarya</taxon>
        <taxon>Basidiomycota</taxon>
        <taxon>Agaricomycotina</taxon>
        <taxon>Tremellomycetes</taxon>
        <taxon>Tremellales</taxon>
        <taxon>Rhynchogastremaceae</taxon>
        <taxon>Papiliotrema</taxon>
    </lineage>
</organism>
<gene>
    <name evidence="3" type="ORF">DB88DRAFT_497770</name>
</gene>
<feature type="compositionally biased region" description="Basic and acidic residues" evidence="1">
    <location>
        <begin position="269"/>
        <end position="284"/>
    </location>
</feature>
<feature type="compositionally biased region" description="Low complexity" evidence="1">
    <location>
        <begin position="436"/>
        <end position="450"/>
    </location>
</feature>
<evidence type="ECO:0000259" key="2">
    <source>
        <dbReference type="PROSITE" id="PS50942"/>
    </source>
</evidence>
<dbReference type="PANTHER" id="PTHR12276:SF45">
    <property type="entry name" value="CLATHRIN INTERACTOR 1"/>
    <property type="match status" value="1"/>
</dbReference>
<dbReference type="AlphaFoldDB" id="A0AAD9FQC3"/>
<accession>A0AAD9FQC3</accession>
<dbReference type="FunFam" id="1.25.40.90:FF:000006">
    <property type="entry name" value="Clathrin interactor 1"/>
    <property type="match status" value="1"/>
</dbReference>
<evidence type="ECO:0000313" key="4">
    <source>
        <dbReference type="Proteomes" id="UP001182556"/>
    </source>
</evidence>
<dbReference type="InterPro" id="IPR013809">
    <property type="entry name" value="ENTH"/>
</dbReference>
<dbReference type="SUPFAM" id="SSF48464">
    <property type="entry name" value="ENTH/VHS domain"/>
    <property type="match status" value="1"/>
</dbReference>
<dbReference type="GO" id="GO:0005543">
    <property type="term" value="F:phospholipid binding"/>
    <property type="evidence" value="ECO:0007669"/>
    <property type="project" value="TreeGrafter"/>
</dbReference>
<dbReference type="InterPro" id="IPR008942">
    <property type="entry name" value="ENTH_VHS"/>
</dbReference>
<feature type="compositionally biased region" description="Polar residues" evidence="1">
    <location>
        <begin position="392"/>
        <end position="402"/>
    </location>
</feature>
<reference evidence="3" key="1">
    <citation type="submission" date="2023-02" db="EMBL/GenBank/DDBJ databases">
        <title>Identification and recombinant expression of a fungal hydrolase from Papiliotrema laurentii that hydrolyzes apple cutin and clears colloidal polyester polyurethane.</title>
        <authorList>
            <consortium name="DOE Joint Genome Institute"/>
            <person name="Roman V.A."/>
            <person name="Bojanowski C."/>
            <person name="Crable B.R."/>
            <person name="Wagner D.N."/>
            <person name="Hung C.S."/>
            <person name="Nadeau L.J."/>
            <person name="Schratz L."/>
            <person name="Haridas S."/>
            <person name="Pangilinan J."/>
            <person name="Lipzen A."/>
            <person name="Na H."/>
            <person name="Yan M."/>
            <person name="Ng V."/>
            <person name="Grigoriev I.V."/>
            <person name="Spatafora J.W."/>
            <person name="Barlow D."/>
            <person name="Biffinger J."/>
            <person name="Kelley-Loughnane N."/>
            <person name="Varaljay V.A."/>
            <person name="Crookes-Goodson W.J."/>
        </authorList>
    </citation>
    <scope>NUCLEOTIDE SEQUENCE</scope>
    <source>
        <strain evidence="3">5307AH</strain>
    </source>
</reference>
<dbReference type="EMBL" id="JAODAN010000009">
    <property type="protein sequence ID" value="KAK1922287.1"/>
    <property type="molecule type" value="Genomic_DNA"/>
</dbReference>
<proteinExistence type="predicted"/>
<feature type="domain" description="ENTH" evidence="2">
    <location>
        <begin position="28"/>
        <end position="161"/>
    </location>
</feature>
<name>A0AAD9FQC3_PAPLA</name>
<dbReference type="SMART" id="SM00273">
    <property type="entry name" value="ENTH"/>
    <property type="match status" value="1"/>
</dbReference>
<dbReference type="Pfam" id="PF01417">
    <property type="entry name" value="ENTH"/>
    <property type="match status" value="1"/>
</dbReference>
<dbReference type="Proteomes" id="UP001182556">
    <property type="component" value="Unassembled WGS sequence"/>
</dbReference>
<dbReference type="GO" id="GO:0005768">
    <property type="term" value="C:endosome"/>
    <property type="evidence" value="ECO:0007669"/>
    <property type="project" value="TreeGrafter"/>
</dbReference>
<feature type="compositionally biased region" description="Low complexity" evidence="1">
    <location>
        <begin position="317"/>
        <end position="391"/>
    </location>
</feature>
<dbReference type="GO" id="GO:0030125">
    <property type="term" value="C:clathrin vesicle coat"/>
    <property type="evidence" value="ECO:0007669"/>
    <property type="project" value="TreeGrafter"/>
</dbReference>
<dbReference type="CDD" id="cd16992">
    <property type="entry name" value="ENTH_Ent3"/>
    <property type="match status" value="1"/>
</dbReference>
<dbReference type="GO" id="GO:0030276">
    <property type="term" value="F:clathrin binding"/>
    <property type="evidence" value="ECO:0007669"/>
    <property type="project" value="TreeGrafter"/>
</dbReference>
<protein>
    <recommendedName>
        <fullName evidence="2">ENTH domain-containing protein</fullName>
    </recommendedName>
</protein>
<feature type="compositionally biased region" description="Low complexity" evidence="1">
    <location>
        <begin position="403"/>
        <end position="421"/>
    </location>
</feature>
<dbReference type="PROSITE" id="PS50942">
    <property type="entry name" value="ENTH"/>
    <property type="match status" value="1"/>
</dbReference>
<comment type="caution">
    <text evidence="3">The sequence shown here is derived from an EMBL/GenBank/DDBJ whole genome shotgun (WGS) entry which is preliminary data.</text>
</comment>
<feature type="region of interest" description="Disordered" evidence="1">
    <location>
        <begin position="201"/>
        <end position="508"/>
    </location>
</feature>
<dbReference type="Gene3D" id="1.25.40.90">
    <property type="match status" value="1"/>
</dbReference>
<dbReference type="GO" id="GO:0006895">
    <property type="term" value="P:Golgi to endosome transport"/>
    <property type="evidence" value="ECO:0007669"/>
    <property type="project" value="TreeGrafter"/>
</dbReference>
<dbReference type="GO" id="GO:0005829">
    <property type="term" value="C:cytosol"/>
    <property type="evidence" value="ECO:0007669"/>
    <property type="project" value="GOC"/>
</dbReference>
<sequence>MDYIESLAKQASQITMYDVKSYYNQAKNMVLNLSEMEAKVREATNDDPWGASSTLMQEIADGTNNFAQFNEIMPTIYSRFMEKEAREWRQIYKALTLLEFLVKNGSERVVDDARAHVSTIKMLRSFHYIDEKGKDQGINVRNRASEIALLLSDVDKIRAERRKAKANKSKYQGVGNDGGMSFITSGGSRYGGFGSETLGGAGAGASGSRYGGSGSGYDGDDYRPSRSSRTAAPEYDEYEGADDFEDDGQPPRRAPSASSSRRPNPPPKSEPKKEPVVEKPKEVNLFDFDDEPISAPAAPATAAPATSAGDDDFDDFQSATAAPAPAPVAAAQAAQPKTAAQNSNNNNNLFDLLNSSTPSVPAPAPQAAARPQTVGQFASPPSYSNYSPAPSTQASQPAMTSRPSYTSTASNAAPTPSALSPKPTGGSSTFDDLWTTSLSSLGPGAAAATGKTSAPKKSINDLEREKAMNKLWGPSPSAAPVQSQQNQFGQGSSGAPAQSSGGGDDLLL</sequence>
<feature type="compositionally biased region" description="Gly residues" evidence="1">
    <location>
        <begin position="201"/>
        <end position="217"/>
    </location>
</feature>
<evidence type="ECO:0000256" key="1">
    <source>
        <dbReference type="SAM" id="MobiDB-lite"/>
    </source>
</evidence>
<feature type="compositionally biased region" description="Low complexity" evidence="1">
    <location>
        <begin position="294"/>
        <end position="308"/>
    </location>
</feature>
<dbReference type="GO" id="GO:0005886">
    <property type="term" value="C:plasma membrane"/>
    <property type="evidence" value="ECO:0007669"/>
    <property type="project" value="TreeGrafter"/>
</dbReference>
<feature type="compositionally biased region" description="Basic and acidic residues" evidence="1">
    <location>
        <begin position="458"/>
        <end position="468"/>
    </location>
</feature>
<keyword evidence="4" id="KW-1185">Reference proteome</keyword>